<dbReference type="Gene3D" id="2.60.120.1440">
    <property type="match status" value="1"/>
</dbReference>
<dbReference type="PANTHER" id="PTHR30273:SF2">
    <property type="entry name" value="PROTEIN FECR"/>
    <property type="match status" value="1"/>
</dbReference>
<dbReference type="KEGG" id="bmei:Spa11_22750"/>
<sequence length="600" mass="64455">MRTPIELLNAHFDGKILSQDEARSLSRWVGADPDNARTVVELGIIHSQADYWLSVPRFLDELGDSEDPAIKKSIEAALETIEIDSYRKNVSANSRSPAGSTPSWGWAAAAVAASLLIGVVSFPRGIDSGKADAVIASAPAEEKLAPKPIVVEPAPVVATVTETINVESRSGSRLRRGQYVRRGESLIIEAGVLAVTTADGCDVVVEGPAKLIFEGSQQIAMSEGRLSARIDEAATGLIVKTPTARVVDLGTEFGVGIGPDLATEVAVYEGVVELYSARTDGDAPSPSKRITAGRAGHVDADGSLNFAVQTLPNDREFIRPDEIASLRKARSGSAEARQQTCFYALQRTRGLMAFQSFDIPSDGAAYSVAFREASPRSATSPTITHDLQSRRLYSSGALLVNEGEHAFLDIDTSSDSPLARAKLLTDRGLIGRSGAELWIAWKTRMTDANRAGDHAGMSLMFGDQRLMQEPLFVGYSGGKRTLAVASNVGSRTVELELDADPDTFAVDPMPLDDQTHQWVMQIIFGERGDKLAVWCDVPPAEIRTARPQAETVNANLIFDRLRLGVSDDASAWLFDDIVLATSINAIAEVQELQSANAARR</sequence>
<dbReference type="Pfam" id="PF04773">
    <property type="entry name" value="FecR"/>
    <property type="match status" value="1"/>
</dbReference>
<protein>
    <submittedName>
        <fullName evidence="2">FecR protein</fullName>
    </submittedName>
</protein>
<dbReference type="InterPro" id="IPR012373">
    <property type="entry name" value="Ferrdict_sens_TM"/>
</dbReference>
<gene>
    <name evidence="2" type="ORF">Spa11_22750</name>
</gene>
<evidence type="ECO:0000313" key="2">
    <source>
        <dbReference type="EMBL" id="QDV74076.1"/>
    </source>
</evidence>
<dbReference type="Proteomes" id="UP000316426">
    <property type="component" value="Chromosome"/>
</dbReference>
<dbReference type="AlphaFoldDB" id="A0A518K8F7"/>
<reference evidence="2 3" key="1">
    <citation type="submission" date="2019-02" db="EMBL/GenBank/DDBJ databases">
        <title>Deep-cultivation of Planctomycetes and their phenomic and genomic characterization uncovers novel biology.</title>
        <authorList>
            <person name="Wiegand S."/>
            <person name="Jogler M."/>
            <person name="Boedeker C."/>
            <person name="Pinto D."/>
            <person name="Vollmers J."/>
            <person name="Rivas-Marin E."/>
            <person name="Kohn T."/>
            <person name="Peeters S.H."/>
            <person name="Heuer A."/>
            <person name="Rast P."/>
            <person name="Oberbeckmann S."/>
            <person name="Bunk B."/>
            <person name="Jeske O."/>
            <person name="Meyerdierks A."/>
            <person name="Storesund J.E."/>
            <person name="Kallscheuer N."/>
            <person name="Luecker S."/>
            <person name="Lage O.M."/>
            <person name="Pohl T."/>
            <person name="Merkel B.J."/>
            <person name="Hornburger P."/>
            <person name="Mueller R.-W."/>
            <person name="Bruemmer F."/>
            <person name="Labrenz M."/>
            <person name="Spormann A.M."/>
            <person name="Op den Camp H."/>
            <person name="Overmann J."/>
            <person name="Amann R."/>
            <person name="Jetten M.S.M."/>
            <person name="Mascher T."/>
            <person name="Medema M.H."/>
            <person name="Devos D.P."/>
            <person name="Kaster A.-K."/>
            <person name="Ovreas L."/>
            <person name="Rohde M."/>
            <person name="Galperin M.Y."/>
            <person name="Jogler C."/>
        </authorList>
    </citation>
    <scope>NUCLEOTIDE SEQUENCE [LARGE SCALE GENOMIC DNA]</scope>
    <source>
        <strain evidence="2 3">Spa11</strain>
    </source>
</reference>
<accession>A0A518K8F7</accession>
<feature type="domain" description="FecR protein" evidence="1">
    <location>
        <begin position="215"/>
        <end position="273"/>
    </location>
</feature>
<dbReference type="RefSeq" id="WP_145112163.1">
    <property type="nucleotide sequence ID" value="NZ_CP036349.1"/>
</dbReference>
<dbReference type="PANTHER" id="PTHR30273">
    <property type="entry name" value="PERIPLASMIC SIGNAL SENSOR AND SIGMA FACTOR ACTIVATOR FECR-RELATED"/>
    <property type="match status" value="1"/>
</dbReference>
<dbReference type="EMBL" id="CP036349">
    <property type="protein sequence ID" value="QDV74076.1"/>
    <property type="molecule type" value="Genomic_DNA"/>
</dbReference>
<organism evidence="2 3">
    <name type="scientific">Botrimarina mediterranea</name>
    <dbReference type="NCBI Taxonomy" id="2528022"/>
    <lineage>
        <taxon>Bacteria</taxon>
        <taxon>Pseudomonadati</taxon>
        <taxon>Planctomycetota</taxon>
        <taxon>Planctomycetia</taxon>
        <taxon>Pirellulales</taxon>
        <taxon>Lacipirellulaceae</taxon>
        <taxon>Botrimarina</taxon>
    </lineage>
</organism>
<proteinExistence type="predicted"/>
<dbReference type="GO" id="GO:0016989">
    <property type="term" value="F:sigma factor antagonist activity"/>
    <property type="evidence" value="ECO:0007669"/>
    <property type="project" value="TreeGrafter"/>
</dbReference>
<evidence type="ECO:0000259" key="1">
    <source>
        <dbReference type="Pfam" id="PF04773"/>
    </source>
</evidence>
<name>A0A518K8F7_9BACT</name>
<keyword evidence="3" id="KW-1185">Reference proteome</keyword>
<dbReference type="InterPro" id="IPR006860">
    <property type="entry name" value="FecR"/>
</dbReference>
<evidence type="ECO:0000313" key="3">
    <source>
        <dbReference type="Proteomes" id="UP000316426"/>
    </source>
</evidence>